<gene>
    <name evidence="3" type="ORF">POM88_002353</name>
</gene>
<evidence type="ECO:0000313" key="4">
    <source>
        <dbReference type="Proteomes" id="UP001237642"/>
    </source>
</evidence>
<dbReference type="NCBIfam" id="TIGR00756">
    <property type="entry name" value="PPR"/>
    <property type="match status" value="7"/>
</dbReference>
<feature type="repeat" description="PPR" evidence="2">
    <location>
        <begin position="354"/>
        <end position="388"/>
    </location>
</feature>
<accession>A0AAD8JGL6</accession>
<dbReference type="EMBL" id="JAUIZM010000001">
    <property type="protein sequence ID" value="KAK1402748.1"/>
    <property type="molecule type" value="Genomic_DNA"/>
</dbReference>
<dbReference type="InterPro" id="IPR046848">
    <property type="entry name" value="E_motif"/>
</dbReference>
<evidence type="ECO:0000256" key="2">
    <source>
        <dbReference type="PROSITE-ProRule" id="PRU00708"/>
    </source>
</evidence>
<proteinExistence type="predicted"/>
<feature type="repeat" description="PPR" evidence="2">
    <location>
        <begin position="222"/>
        <end position="256"/>
    </location>
</feature>
<dbReference type="Pfam" id="PF01535">
    <property type="entry name" value="PPR"/>
    <property type="match status" value="2"/>
</dbReference>
<dbReference type="FunFam" id="1.25.40.10:FF:000348">
    <property type="entry name" value="Pentatricopeptide repeat-containing protein chloroplastic"/>
    <property type="match status" value="1"/>
</dbReference>
<name>A0AAD8JGL6_9APIA</name>
<protein>
    <submittedName>
        <fullName evidence="3">SLOW GROWTH1</fullName>
    </submittedName>
</protein>
<dbReference type="PROSITE" id="PS51375">
    <property type="entry name" value="PPR"/>
    <property type="match status" value="6"/>
</dbReference>
<reference evidence="3" key="1">
    <citation type="submission" date="2023-02" db="EMBL/GenBank/DDBJ databases">
        <title>Genome of toxic invasive species Heracleum sosnowskyi carries increased number of genes despite the absence of recent whole-genome duplications.</title>
        <authorList>
            <person name="Schelkunov M."/>
            <person name="Shtratnikova V."/>
            <person name="Makarenko M."/>
            <person name="Klepikova A."/>
            <person name="Omelchenko D."/>
            <person name="Novikova G."/>
            <person name="Obukhova E."/>
            <person name="Bogdanov V."/>
            <person name="Penin A."/>
            <person name="Logacheva M."/>
        </authorList>
    </citation>
    <scope>NUCLEOTIDE SEQUENCE</scope>
    <source>
        <strain evidence="3">Hsosn_3</strain>
        <tissue evidence="3">Leaf</tissue>
    </source>
</reference>
<dbReference type="Pfam" id="PF20431">
    <property type="entry name" value="E_motif"/>
    <property type="match status" value="1"/>
</dbReference>
<keyword evidence="4" id="KW-1185">Reference proteome</keyword>
<sequence length="690" mass="77646">MTTLSHTILKPLDKTYLHHLYLYLHYSSFTSQRSRSLLPHKEKPTNWNTTHTFIHSNPLLSRLEKCNSMAQLKIIQAQMIVTGLISDGLAASRLVAFCAISEHGCLDYCRKLLLFTRQSKVFSWNVSIRGELERGNLEQGVLLYKEMMQCSGLRPDNYSFPLVFKCCARLGWVRMGYGVFGQVLRLGFESDVFVSNAVIHVLVSCGELSVACKVFDESCVRDLVSWNSMINGFVRNGKADEALRIYREMEKVGVEPDDVTMLGVVSSCAQLEDLNVGMEFHRVIEEKKVNLTVSLANALVDMYVKCGNLGAAEDVFDKMEKRSVVSWTTLVMGYIKFGFLDMAKRIFDEMPEKDVVPWNAVIGGHVQANRSKEALDLFHEMQARNVKPDEVTMVHCLSACSQLGALEVGIWIQHYIAKHKLCVNVTLGTALVDMYVKCGNMEKALQVFSEMPDKNSLTWTSIIGGFATHGKAHDAISYFLQMIDCGLEPDAITFLGLLSACCHGGLVEEGRMFFNQMSLKYNIAPKLKHYSCMVDLLGRAGLLVEAEELIKNMPMKADAVVWGALLFACRVQRNVEIGERAAFKLLEMDPLDSGNYVLLANIYGEANMWDKARETRELMKKNRVDKVPGCSSIEIDGNVYEFFIRDKSHQQATHIYDCLSQLTSHLELVGYVYSHSEDDISLSSNEGYLN</sequence>
<dbReference type="Pfam" id="PF13041">
    <property type="entry name" value="PPR_2"/>
    <property type="match status" value="3"/>
</dbReference>
<dbReference type="GO" id="GO:0009451">
    <property type="term" value="P:RNA modification"/>
    <property type="evidence" value="ECO:0007669"/>
    <property type="project" value="InterPro"/>
</dbReference>
<feature type="repeat" description="PPR" evidence="2">
    <location>
        <begin position="292"/>
        <end position="322"/>
    </location>
</feature>
<dbReference type="PANTHER" id="PTHR47926">
    <property type="entry name" value="PENTATRICOPEPTIDE REPEAT-CONTAINING PROTEIN"/>
    <property type="match status" value="1"/>
</dbReference>
<feature type="repeat" description="PPR" evidence="2">
    <location>
        <begin position="323"/>
        <end position="353"/>
    </location>
</feature>
<dbReference type="Proteomes" id="UP001237642">
    <property type="component" value="Unassembled WGS sequence"/>
</dbReference>
<dbReference type="PANTHER" id="PTHR47926:SF436">
    <property type="entry name" value="PENTATRICOPEPTIDE REPEAT-CONTAINING PROTEIN ELI1, CHLOROPLASTIC-LIKE ISOFORM X2"/>
    <property type="match status" value="1"/>
</dbReference>
<feature type="repeat" description="PPR" evidence="2">
    <location>
        <begin position="424"/>
        <end position="454"/>
    </location>
</feature>
<dbReference type="FunFam" id="1.25.40.10:FF:000715">
    <property type="entry name" value="Pentatricopeptide repeat-containing protein"/>
    <property type="match status" value="1"/>
</dbReference>
<dbReference type="FunFam" id="1.25.40.10:FF:000427">
    <property type="entry name" value="Pentatricopeptide repeat-containing protein chloroplastic"/>
    <property type="match status" value="1"/>
</dbReference>
<dbReference type="InterPro" id="IPR011990">
    <property type="entry name" value="TPR-like_helical_dom_sf"/>
</dbReference>
<dbReference type="AlphaFoldDB" id="A0AAD8JGL6"/>
<organism evidence="3 4">
    <name type="scientific">Heracleum sosnowskyi</name>
    <dbReference type="NCBI Taxonomy" id="360622"/>
    <lineage>
        <taxon>Eukaryota</taxon>
        <taxon>Viridiplantae</taxon>
        <taxon>Streptophyta</taxon>
        <taxon>Embryophyta</taxon>
        <taxon>Tracheophyta</taxon>
        <taxon>Spermatophyta</taxon>
        <taxon>Magnoliopsida</taxon>
        <taxon>eudicotyledons</taxon>
        <taxon>Gunneridae</taxon>
        <taxon>Pentapetalae</taxon>
        <taxon>asterids</taxon>
        <taxon>campanulids</taxon>
        <taxon>Apiales</taxon>
        <taxon>Apiaceae</taxon>
        <taxon>Apioideae</taxon>
        <taxon>apioid superclade</taxon>
        <taxon>Tordylieae</taxon>
        <taxon>Tordyliinae</taxon>
        <taxon>Heracleum</taxon>
    </lineage>
</organism>
<dbReference type="InterPro" id="IPR046960">
    <property type="entry name" value="PPR_At4g14850-like_plant"/>
</dbReference>
<comment type="caution">
    <text evidence="3">The sequence shown here is derived from an EMBL/GenBank/DDBJ whole genome shotgun (WGS) entry which is preliminary data.</text>
</comment>
<reference evidence="3" key="2">
    <citation type="submission" date="2023-05" db="EMBL/GenBank/DDBJ databases">
        <authorList>
            <person name="Schelkunov M.I."/>
        </authorList>
    </citation>
    <scope>NUCLEOTIDE SEQUENCE</scope>
    <source>
        <strain evidence="3">Hsosn_3</strain>
        <tissue evidence="3">Leaf</tissue>
    </source>
</reference>
<evidence type="ECO:0000256" key="1">
    <source>
        <dbReference type="ARBA" id="ARBA00022737"/>
    </source>
</evidence>
<feature type="repeat" description="PPR" evidence="2">
    <location>
        <begin position="455"/>
        <end position="489"/>
    </location>
</feature>
<keyword evidence="1" id="KW-0677">Repeat</keyword>
<dbReference type="InterPro" id="IPR002885">
    <property type="entry name" value="PPR_rpt"/>
</dbReference>
<dbReference type="Gene3D" id="1.25.40.10">
    <property type="entry name" value="Tetratricopeptide repeat domain"/>
    <property type="match status" value="5"/>
</dbReference>
<evidence type="ECO:0000313" key="3">
    <source>
        <dbReference type="EMBL" id="KAK1402748.1"/>
    </source>
</evidence>
<dbReference type="GO" id="GO:0003723">
    <property type="term" value="F:RNA binding"/>
    <property type="evidence" value="ECO:0007669"/>
    <property type="project" value="InterPro"/>
</dbReference>